<evidence type="ECO:0000259" key="7">
    <source>
        <dbReference type="Pfam" id="PF10412"/>
    </source>
</evidence>
<evidence type="ECO:0000256" key="2">
    <source>
        <dbReference type="ARBA" id="ARBA00022475"/>
    </source>
</evidence>
<sequence length="601" mass="65620">MKLAKYERRSPLEATRITIAVSILIGTIACIVTMELAPLVIWVDDHTQFMTATWLAQGWQDYFRTAFSAMSRSDDIVATMSTTLVASLVATAQWTSDNFVMMALGRVLAVALTAVIAAASISYAMMISNAPVVDTREHVDGMRLLRGKEGLGHLRAITGNESGKQPAGLEIAPGVSLAKLREIRGTLILGAIGSGKTRILLYILDRVLDAIKTKPQRRIRLLVHDTTGELLDGLPLEDNQFAALHGARPGGWAWAIGRDVLTASDAESVADAMAPKTGDMWGAGASIFLAAAQIKCQHEHNTSWGIAEFYDNLLEDPITLKPLYERIYPVAASLIEIDPVTGALSKTTVSFLLTFRAAVLRYLRPLAENWRDVPGERQFSFIEWLEGSNPAYPAVVVLQRAGKYPQMSAAWIGAVVDTIAGHVNDASFSNSQDRRVLLALEELATLGKLKNFSTLLDTGRNKGIGVFASVQEPEQLAIHYGNEEAKTILKRFRTKIICQQVLDADTDDFSIAHIGKRTVIETTETKSATTVKGVTTTAVTRNETNKEVPSIRGERLAYDLGVHGDRIRAIIAGMEDPVEAEWPLTIWPRRRNLPVGKPGSG</sequence>
<keyword evidence="3 6" id="KW-0812">Transmembrane</keyword>
<evidence type="ECO:0000256" key="5">
    <source>
        <dbReference type="ARBA" id="ARBA00023136"/>
    </source>
</evidence>
<dbReference type="PANTHER" id="PTHR37937">
    <property type="entry name" value="CONJUGATIVE TRANSFER: DNA TRANSPORT"/>
    <property type="match status" value="1"/>
</dbReference>
<dbReference type="InterPro" id="IPR051539">
    <property type="entry name" value="T4SS-coupling_protein"/>
</dbReference>
<protein>
    <submittedName>
        <fullName evidence="8">DNA transport protein TraD</fullName>
    </submittedName>
</protein>
<reference evidence="8 10" key="1">
    <citation type="journal article" date="2014" name="Genome Announc.">
        <title>Genome Sequence of Afipia felis Strain 76713, Isolated in Hospital Water Using an Amoeba Co-Culture Procedure.</title>
        <authorList>
            <person name="Benamar S."/>
            <person name="La Scola B."/>
            <person name="Croce O."/>
        </authorList>
    </citation>
    <scope>NUCLEOTIDE SEQUENCE [LARGE SCALE GENOMIC DNA]</scope>
    <source>
        <strain evidence="8 10">76713</strain>
    </source>
</reference>
<dbReference type="SUPFAM" id="SSF52540">
    <property type="entry name" value="P-loop containing nucleoside triphosphate hydrolases"/>
    <property type="match status" value="1"/>
</dbReference>
<feature type="transmembrane region" description="Helical" evidence="6">
    <location>
        <begin position="76"/>
        <end position="95"/>
    </location>
</feature>
<dbReference type="InterPro" id="IPR027417">
    <property type="entry name" value="P-loop_NTPase"/>
</dbReference>
<dbReference type="PROSITE" id="PS51257">
    <property type="entry name" value="PROKAR_LIPOPROTEIN"/>
    <property type="match status" value="1"/>
</dbReference>
<feature type="transmembrane region" description="Helical" evidence="6">
    <location>
        <begin position="107"/>
        <end position="126"/>
    </location>
</feature>
<dbReference type="PANTHER" id="PTHR37937:SF1">
    <property type="entry name" value="CONJUGATIVE TRANSFER: DNA TRANSPORT"/>
    <property type="match status" value="1"/>
</dbReference>
<keyword evidence="2" id="KW-1003">Cell membrane</keyword>
<dbReference type="Proteomes" id="UP000035762">
    <property type="component" value="Unassembled WGS sequence"/>
</dbReference>
<keyword evidence="5 6" id="KW-0472">Membrane</keyword>
<dbReference type="AlphaFoldDB" id="A0A090N7Z4"/>
<evidence type="ECO:0000313" key="11">
    <source>
        <dbReference type="Proteomes" id="UP000254343"/>
    </source>
</evidence>
<proteinExistence type="predicted"/>
<evidence type="ECO:0000256" key="3">
    <source>
        <dbReference type="ARBA" id="ARBA00022692"/>
    </source>
</evidence>
<evidence type="ECO:0000313" key="9">
    <source>
        <dbReference type="EMBL" id="SUU85184.1"/>
    </source>
</evidence>
<organism evidence="8 10">
    <name type="scientific">Afipia felis</name>
    <name type="common">Cat scratch disease bacillus</name>
    <dbReference type="NCBI Taxonomy" id="1035"/>
    <lineage>
        <taxon>Bacteria</taxon>
        <taxon>Pseudomonadati</taxon>
        <taxon>Pseudomonadota</taxon>
        <taxon>Alphaproteobacteria</taxon>
        <taxon>Hyphomicrobiales</taxon>
        <taxon>Nitrobacteraceae</taxon>
        <taxon>Afipia</taxon>
    </lineage>
</organism>
<keyword evidence="10" id="KW-1185">Reference proteome</keyword>
<dbReference type="RefSeq" id="WP_002716009.1">
    <property type="nucleotide sequence ID" value="NZ_CCAZ020000002.1"/>
</dbReference>
<dbReference type="Gene3D" id="3.40.50.300">
    <property type="entry name" value="P-loop containing nucleotide triphosphate hydrolases"/>
    <property type="match status" value="2"/>
</dbReference>
<dbReference type="InterPro" id="IPR019476">
    <property type="entry name" value="T4SS_TraD_DNA-bd"/>
</dbReference>
<dbReference type="Proteomes" id="UP000254343">
    <property type="component" value="Unassembled WGS sequence"/>
</dbReference>
<feature type="domain" description="Type IV secretion system coupling protein TraD DNA-binding" evidence="7">
    <location>
        <begin position="172"/>
        <end position="546"/>
    </location>
</feature>
<dbReference type="EMBL" id="UIGB01000001">
    <property type="protein sequence ID" value="SUU85184.1"/>
    <property type="molecule type" value="Genomic_DNA"/>
</dbReference>
<name>A0A090N7Z4_AFIFE</name>
<reference evidence="9 11" key="3">
    <citation type="submission" date="2018-06" db="EMBL/GenBank/DDBJ databases">
        <authorList>
            <consortium name="Pathogen Informatics"/>
            <person name="Doyle S."/>
        </authorList>
    </citation>
    <scope>NUCLEOTIDE SEQUENCE [LARGE SCALE GENOMIC DNA]</scope>
    <source>
        <strain evidence="9 11">NCTC12722</strain>
    </source>
</reference>
<dbReference type="STRING" id="1035.BN961_02666"/>
<dbReference type="GO" id="GO:0005886">
    <property type="term" value="C:plasma membrane"/>
    <property type="evidence" value="ECO:0007669"/>
    <property type="project" value="UniProtKB-SubCell"/>
</dbReference>
<evidence type="ECO:0000256" key="6">
    <source>
        <dbReference type="SAM" id="Phobius"/>
    </source>
</evidence>
<dbReference type="OrthoDB" id="102453at2"/>
<dbReference type="EMBL" id="CCAZ020000002">
    <property type="protein sequence ID" value="CEG09243.1"/>
    <property type="molecule type" value="Genomic_DNA"/>
</dbReference>
<comment type="subcellular location">
    <subcellularLocation>
        <location evidence="1">Cell membrane</location>
        <topology evidence="1">Multi-pass membrane protein</topology>
    </subcellularLocation>
</comment>
<feature type="transmembrane region" description="Helical" evidence="6">
    <location>
        <begin position="21"/>
        <end position="43"/>
    </location>
</feature>
<reference evidence="8" key="2">
    <citation type="submission" date="2014-03" db="EMBL/GenBank/DDBJ databases">
        <authorList>
            <person name="Saikia M."/>
            <person name="Chaudhari Y."/>
            <person name="Khan M."/>
            <person name="Devi D."/>
        </authorList>
    </citation>
    <scope>NUCLEOTIDE SEQUENCE</scope>
    <source>
        <strain evidence="8">76713</strain>
    </source>
</reference>
<evidence type="ECO:0000256" key="1">
    <source>
        <dbReference type="ARBA" id="ARBA00004651"/>
    </source>
</evidence>
<evidence type="ECO:0000256" key="4">
    <source>
        <dbReference type="ARBA" id="ARBA00022989"/>
    </source>
</evidence>
<gene>
    <name evidence="8" type="primary">traD</name>
    <name evidence="8" type="ORF">BN961_02666</name>
    <name evidence="9" type="ORF">NCTC12722_02393</name>
</gene>
<dbReference type="Pfam" id="PF10412">
    <property type="entry name" value="TrwB_AAD_bind"/>
    <property type="match status" value="1"/>
</dbReference>
<evidence type="ECO:0000313" key="8">
    <source>
        <dbReference type="EMBL" id="CEG09243.1"/>
    </source>
</evidence>
<keyword evidence="4 6" id="KW-1133">Transmembrane helix</keyword>
<evidence type="ECO:0000313" key="10">
    <source>
        <dbReference type="Proteomes" id="UP000035762"/>
    </source>
</evidence>
<accession>A0A090N7Z4</accession>